<feature type="compositionally biased region" description="Basic and acidic residues" evidence="1">
    <location>
        <begin position="34"/>
        <end position="44"/>
    </location>
</feature>
<accession>A0A9N9GSV3</accession>
<comment type="caution">
    <text evidence="2">The sequence shown here is derived from an EMBL/GenBank/DDBJ whole genome shotgun (WGS) entry which is preliminary data.</text>
</comment>
<feature type="compositionally biased region" description="Basic and acidic residues" evidence="1">
    <location>
        <begin position="1"/>
        <end position="14"/>
    </location>
</feature>
<organism evidence="2 3">
    <name type="scientific">Paraglomus brasilianum</name>
    <dbReference type="NCBI Taxonomy" id="144538"/>
    <lineage>
        <taxon>Eukaryota</taxon>
        <taxon>Fungi</taxon>
        <taxon>Fungi incertae sedis</taxon>
        <taxon>Mucoromycota</taxon>
        <taxon>Glomeromycotina</taxon>
        <taxon>Glomeromycetes</taxon>
        <taxon>Paraglomerales</taxon>
        <taxon>Paraglomeraceae</taxon>
        <taxon>Paraglomus</taxon>
    </lineage>
</organism>
<dbReference type="Proteomes" id="UP000789739">
    <property type="component" value="Unassembled WGS sequence"/>
</dbReference>
<feature type="region of interest" description="Disordered" evidence="1">
    <location>
        <begin position="1"/>
        <end position="44"/>
    </location>
</feature>
<evidence type="ECO:0000313" key="2">
    <source>
        <dbReference type="EMBL" id="CAG8632125.1"/>
    </source>
</evidence>
<proteinExistence type="predicted"/>
<evidence type="ECO:0000313" key="3">
    <source>
        <dbReference type="Proteomes" id="UP000789739"/>
    </source>
</evidence>
<gene>
    <name evidence="2" type="ORF">PBRASI_LOCUS9313</name>
</gene>
<dbReference type="AlphaFoldDB" id="A0A9N9GSV3"/>
<sequence>VTRDTKGTKIKERNQAAPESQKAGPSSGPSKISTRVELRLTRDK</sequence>
<reference evidence="2" key="1">
    <citation type="submission" date="2021-06" db="EMBL/GenBank/DDBJ databases">
        <authorList>
            <person name="Kallberg Y."/>
            <person name="Tangrot J."/>
            <person name="Rosling A."/>
        </authorList>
    </citation>
    <scope>NUCLEOTIDE SEQUENCE</scope>
    <source>
        <strain evidence="2">BR232B</strain>
    </source>
</reference>
<protein>
    <submittedName>
        <fullName evidence="2">8690_t:CDS:1</fullName>
    </submittedName>
</protein>
<feature type="non-terminal residue" evidence="2">
    <location>
        <position position="44"/>
    </location>
</feature>
<dbReference type="EMBL" id="CAJVPI010001963">
    <property type="protein sequence ID" value="CAG8632125.1"/>
    <property type="molecule type" value="Genomic_DNA"/>
</dbReference>
<evidence type="ECO:0000256" key="1">
    <source>
        <dbReference type="SAM" id="MobiDB-lite"/>
    </source>
</evidence>
<name>A0A9N9GSV3_9GLOM</name>
<keyword evidence="3" id="KW-1185">Reference proteome</keyword>
<feature type="compositionally biased region" description="Polar residues" evidence="1">
    <location>
        <begin position="23"/>
        <end position="33"/>
    </location>
</feature>